<dbReference type="InterPro" id="IPR012334">
    <property type="entry name" value="Pectin_lyas_fold"/>
</dbReference>
<reference evidence="1 2" key="1">
    <citation type="journal article" date="2022" name="bioRxiv">
        <title>Genomics of Preaxostyla Flagellates Illuminates Evolutionary Transitions and the Path Towards Mitochondrial Loss.</title>
        <authorList>
            <person name="Novak L.V.F."/>
            <person name="Treitli S.C."/>
            <person name="Pyrih J."/>
            <person name="Halakuc P."/>
            <person name="Pipaliya S.V."/>
            <person name="Vacek V."/>
            <person name="Brzon O."/>
            <person name="Soukal P."/>
            <person name="Eme L."/>
            <person name="Dacks J.B."/>
            <person name="Karnkowska A."/>
            <person name="Elias M."/>
            <person name="Hampl V."/>
        </authorList>
    </citation>
    <scope>NUCLEOTIDE SEQUENCE [LARGE SCALE GENOMIC DNA]</scope>
    <source>
        <strain evidence="1">NAU3</strain>
        <tissue evidence="1">Gut</tissue>
    </source>
</reference>
<comment type="caution">
    <text evidence="1">The sequence shown here is derived from an EMBL/GenBank/DDBJ whole genome shotgun (WGS) entry which is preliminary data.</text>
</comment>
<dbReference type="InterPro" id="IPR011050">
    <property type="entry name" value="Pectin_lyase_fold/virulence"/>
</dbReference>
<organism evidence="1 2">
    <name type="scientific">Blattamonas nauphoetae</name>
    <dbReference type="NCBI Taxonomy" id="2049346"/>
    <lineage>
        <taxon>Eukaryota</taxon>
        <taxon>Metamonada</taxon>
        <taxon>Preaxostyla</taxon>
        <taxon>Oxymonadida</taxon>
        <taxon>Blattamonas</taxon>
    </lineage>
</organism>
<name>A0ABQ9XF62_9EUKA</name>
<accession>A0ABQ9XF62</accession>
<dbReference type="SUPFAM" id="SSF51126">
    <property type="entry name" value="Pectin lyase-like"/>
    <property type="match status" value="1"/>
</dbReference>
<dbReference type="PANTHER" id="PTHR11319:SF35">
    <property type="entry name" value="OUTER MEMBRANE PROTEIN PMPC-RELATED"/>
    <property type="match status" value="1"/>
</dbReference>
<gene>
    <name evidence="1" type="ORF">BLNAU_15125</name>
</gene>
<evidence type="ECO:0000313" key="1">
    <source>
        <dbReference type="EMBL" id="KAK2949982.1"/>
    </source>
</evidence>
<protein>
    <submittedName>
        <fullName evidence="1">Uncharacterized protein</fullName>
    </submittedName>
</protein>
<dbReference type="Proteomes" id="UP001281761">
    <property type="component" value="Unassembled WGS sequence"/>
</dbReference>
<dbReference type="Gene3D" id="2.160.20.10">
    <property type="entry name" value="Single-stranded right-handed beta-helix, Pectin lyase-like"/>
    <property type="match status" value="1"/>
</dbReference>
<evidence type="ECO:0000313" key="2">
    <source>
        <dbReference type="Proteomes" id="UP001281761"/>
    </source>
</evidence>
<proteinExistence type="predicted"/>
<dbReference type="EMBL" id="JARBJD010000145">
    <property type="protein sequence ID" value="KAK2949982.1"/>
    <property type="molecule type" value="Genomic_DNA"/>
</dbReference>
<sequence>MECSPLVVDWTGEHAWNSITVIDTCHTSSSRDCLLPLVSLADSLLRSLNTPSHPTTDSAHQSTSHTQSLSVSGMGLSLSDCELCPGTGPLIGSLGLSAEAMTTTLPTSIETQLIGSALHNMTSCLGKEQADGDCEVSLSQLMMGTGVCWSTNHLYGTGIVDMNRGGSVLCLNSSFVSCTLDATYKNKSFTTRTNITSQYSLITFSFCTFKGCTSTSEGGAIYCKIEAVTIQIKGCSFHSCSSSSWGGALYFTLSSLSMSVSLESSSFVGCYSATYGGSVRFNSVPTISVADCAFLDSSAQNYGGSLAISSWDADSSYQNLITNCLFQNSRQTNSSSTYGGGGIYFNSCPSVKLSFLQFRQCSAATGKGHDIYVSGSPPTLNANTVSNCDSQTTKSNYLVYVTNTSTDRSNLLSSTLTALRIISLSAIPKGDSADLVVRVDKAMTGKLLVLISNVNGERQPGSGAFPNIVIAASLSGHVVSFDGVELDAPVVLESVSCSLDESGTTATITLGGRKLPIGKYKVILHDGWFFEVELSSDSEGFVVGSHRLDEIGDGTKWKEQSVWIVSGMECVSEPSIDVLVRNTTYFTIPVVPSKVTGIGWPSLNKKKTEVSFEIVGSGFPLSITSVSLKRGERTIASSSASMMSSTSISVSFAARFTEDENSCEFGATYELSTIAASKTITVPSDLSITIPSPPTLTSISCPLSASDANLVVLTVGGENLADGQYFVVVQKGSEPSITIEIQIASNAGAVPLLAFGSGVLEYSGTYSVTRMWSESVDALVSSGALSFTVDSAPARIESVLCVLSDDSEKKEAKLTLTGSSLPLDKLITITIQQLSSVGQIVGSPVQLDMYAQGL</sequence>
<keyword evidence="2" id="KW-1185">Reference proteome</keyword>
<dbReference type="PANTHER" id="PTHR11319">
    <property type="entry name" value="G PROTEIN-COUPLED RECEPTOR-RELATED"/>
    <property type="match status" value="1"/>
</dbReference>